<proteinExistence type="predicted"/>
<dbReference type="CDD" id="cd02511">
    <property type="entry name" value="Beta4Glucosyltransferase"/>
    <property type="match status" value="1"/>
</dbReference>
<gene>
    <name evidence="3" type="ORF">DFR58_101254</name>
</gene>
<dbReference type="PANTHER" id="PTHR43630">
    <property type="entry name" value="POLY-BETA-1,6-N-ACETYL-D-GLUCOSAMINE SYNTHASE"/>
    <property type="match status" value="1"/>
</dbReference>
<dbReference type="SUPFAM" id="SSF48452">
    <property type="entry name" value="TPR-like"/>
    <property type="match status" value="1"/>
</dbReference>
<dbReference type="InterPro" id="IPR011990">
    <property type="entry name" value="TPR-like_helical_dom_sf"/>
</dbReference>
<dbReference type="Pfam" id="PF13181">
    <property type="entry name" value="TPR_8"/>
    <property type="match status" value="1"/>
</dbReference>
<dbReference type="InterPro" id="IPR001173">
    <property type="entry name" value="Glyco_trans_2-like"/>
</dbReference>
<organism evidence="3 4">
    <name type="scientific">Anaerobacterium chartisolvens</name>
    <dbReference type="NCBI Taxonomy" id="1297424"/>
    <lineage>
        <taxon>Bacteria</taxon>
        <taxon>Bacillati</taxon>
        <taxon>Bacillota</taxon>
        <taxon>Clostridia</taxon>
        <taxon>Eubacteriales</taxon>
        <taxon>Oscillospiraceae</taxon>
        <taxon>Anaerobacterium</taxon>
    </lineage>
</organism>
<dbReference type="EMBL" id="QPJT01000001">
    <property type="protein sequence ID" value="RCX21044.1"/>
    <property type="molecule type" value="Genomic_DNA"/>
</dbReference>
<evidence type="ECO:0000313" key="3">
    <source>
        <dbReference type="EMBL" id="RCX21044.1"/>
    </source>
</evidence>
<dbReference type="SMART" id="SM00028">
    <property type="entry name" value="TPR"/>
    <property type="match status" value="2"/>
</dbReference>
<dbReference type="InterPro" id="IPR019734">
    <property type="entry name" value="TPR_rpt"/>
</dbReference>
<keyword evidence="3" id="KW-0808">Transferase</keyword>
<evidence type="ECO:0000313" key="4">
    <source>
        <dbReference type="Proteomes" id="UP000253034"/>
    </source>
</evidence>
<dbReference type="InterPro" id="IPR029044">
    <property type="entry name" value="Nucleotide-diphossugar_trans"/>
</dbReference>
<dbReference type="Gene3D" id="3.90.550.10">
    <property type="entry name" value="Spore Coat Polysaccharide Biosynthesis Protein SpsA, Chain A"/>
    <property type="match status" value="1"/>
</dbReference>
<dbReference type="AlphaFoldDB" id="A0A369BMZ0"/>
<protein>
    <submittedName>
        <fullName evidence="3">Glycosyl transferase family 2</fullName>
    </submittedName>
</protein>
<name>A0A369BMZ0_9FIRM</name>
<reference evidence="3 4" key="1">
    <citation type="submission" date="2018-07" db="EMBL/GenBank/DDBJ databases">
        <title>Genomic Encyclopedia of Type Strains, Phase IV (KMG-IV): sequencing the most valuable type-strain genomes for metagenomic binning, comparative biology and taxonomic classification.</title>
        <authorList>
            <person name="Goeker M."/>
        </authorList>
    </citation>
    <scope>NUCLEOTIDE SEQUENCE [LARGE SCALE GENOMIC DNA]</scope>
    <source>
        <strain evidence="3 4">DSM 27016</strain>
    </source>
</reference>
<feature type="domain" description="Glycosyltransferase 2-like" evidence="2">
    <location>
        <begin position="4"/>
        <end position="107"/>
    </location>
</feature>
<feature type="repeat" description="TPR" evidence="1">
    <location>
        <begin position="275"/>
        <end position="308"/>
    </location>
</feature>
<dbReference type="Pfam" id="PF00535">
    <property type="entry name" value="Glycos_transf_2"/>
    <property type="match status" value="1"/>
</dbReference>
<keyword evidence="1" id="KW-0802">TPR repeat</keyword>
<keyword evidence="4" id="KW-1185">Reference proteome</keyword>
<dbReference type="Proteomes" id="UP000253034">
    <property type="component" value="Unassembled WGS sequence"/>
</dbReference>
<accession>A0A369BMZ0</accession>
<sequence length="392" mass="44795">MKISLCMIVKDEERYIRQCLESALPLVDEAVIVDTGSTDGTLDILDKSFGDRVRVIRHEWKEDFSEARNKALENATGDWILVLDADEKISFERKELFDIMDKEGDSGLKIPFYNFFSNGMVEFAIGMIRLFKRRPGVCYAGAIHEQLTLNGERMKFKILDSKVCRIFHYGYLGKVMDDKDKIARNLSMIEEELKKAPDNPFNWYNMGIMEMVRKRYDPAIECFLESHKLCKGVRYNFVENIVVKLAECMLALNRHSACREYLENVLEDSVMKGIPDLHLSLGRAYKGLRMYEKAMRSFSKCIELGENSLSTVSMKGAGSFIPMIEWAGALVAQKKISEAVIKYMEAVFNKNNYAKAGLPELVSLLKQYNMTDVLTELGTYVDLKSVMPETGT</sequence>
<evidence type="ECO:0000259" key="2">
    <source>
        <dbReference type="Pfam" id="PF00535"/>
    </source>
</evidence>
<dbReference type="RefSeq" id="WP_170137988.1">
    <property type="nucleotide sequence ID" value="NZ_QPJT01000001.1"/>
</dbReference>
<dbReference type="GO" id="GO:0016740">
    <property type="term" value="F:transferase activity"/>
    <property type="evidence" value="ECO:0007669"/>
    <property type="project" value="UniProtKB-KW"/>
</dbReference>
<dbReference type="PANTHER" id="PTHR43630:SF2">
    <property type="entry name" value="GLYCOSYLTRANSFERASE"/>
    <property type="match status" value="1"/>
</dbReference>
<dbReference type="Gene3D" id="1.25.40.10">
    <property type="entry name" value="Tetratricopeptide repeat domain"/>
    <property type="match status" value="1"/>
</dbReference>
<evidence type="ECO:0000256" key="1">
    <source>
        <dbReference type="PROSITE-ProRule" id="PRU00339"/>
    </source>
</evidence>
<dbReference type="SUPFAM" id="SSF53448">
    <property type="entry name" value="Nucleotide-diphospho-sugar transferases"/>
    <property type="match status" value="1"/>
</dbReference>
<dbReference type="PROSITE" id="PS50005">
    <property type="entry name" value="TPR"/>
    <property type="match status" value="1"/>
</dbReference>
<comment type="caution">
    <text evidence="3">The sequence shown here is derived from an EMBL/GenBank/DDBJ whole genome shotgun (WGS) entry which is preliminary data.</text>
</comment>